<evidence type="ECO:0000256" key="3">
    <source>
        <dbReference type="ARBA" id="ARBA00022664"/>
    </source>
</evidence>
<evidence type="ECO:0000256" key="1">
    <source>
        <dbReference type="ARBA" id="ARBA00004123"/>
    </source>
</evidence>
<dbReference type="InterPro" id="IPR003891">
    <property type="entry name" value="Initiation_fac_eIF4g_MI"/>
</dbReference>
<evidence type="ECO:0000313" key="10">
    <source>
        <dbReference type="Proteomes" id="UP000516437"/>
    </source>
</evidence>
<dbReference type="PROSITE" id="PS51366">
    <property type="entry name" value="MI"/>
    <property type="match status" value="1"/>
</dbReference>
<dbReference type="AlphaFoldDB" id="A0A6A1UK62"/>
<sequence length="827" mass="96438">MARKYGSESSAESSDSEKRYKHKRDDRRGERLRGDKDRERANDKDLLYSDKRSRSRLDRREERRGDDKDRGRENEKGVRDRDGRWRSEHLEQNESRQSSEEDGEWVEKERGKQEREKAHQHEGYRRRETGELGNVKESHQSYDENDELVEREKRKRERHGRHEQGHRQQETENGRRKRDRHARHDSGDDSDREERRKSEQRKDRTEQQKDSRRFKEKERDGKEVEDPKIQRQPRLQEGNINADASNLGKSGGVYIPPFKLARMIKEVEDKSSVEYQRLTWDALRKSINGLVNKVNAANIKNIIPELFSENLIRGRGLFCRSCMKSQMASPGFTDVFAALVAVVNTKFPEVGDLLLRRIVLQLKRAYKRNDKPQLLAAVKFIAHLVNQQVAHEIIALELLTVLLEKPTDDSVEVAVGFVTECGSILQDLSPKGLHGIFERFRGILHEGEIDKRVQFLIEGLFAIRKAKFQGYPAVRPELDLVEQEDQLTHEISLQDEIDSEITLDIFKKDDQFLENEKRYEEVRKSILGEESEDEGGSDAASDDEDDDDDDDDDSEEEDEEQMKIQDETETNLVNLRRTIYLTIMSSVDFEEAGHKLLKIKLEPGQEMELCIMLLECCSQERTYLRYYGLLGQRFCMINKVYQENFDKCFVQQYSMIHRLETNKLRNVAKFFAHLLGTDALPWNVLAYIRLTEEDTTSSSRIFIKILFQELSEHLGIRLLNERLTDPAMQDSVESIFPKDNPKNTRFSINFFTSIGLGGITENLREYLKNMPRLIMQQEQAMSDSESEDESGSSDSSDTEAARSESESDSSSSEESERDDRRRKRSRK</sequence>
<keyword evidence="5" id="KW-0508">mRNA splicing</keyword>
<feature type="compositionally biased region" description="Basic and acidic residues" evidence="7">
    <location>
        <begin position="26"/>
        <end position="152"/>
    </location>
</feature>
<dbReference type="GO" id="GO:0071013">
    <property type="term" value="C:catalytic step 2 spliceosome"/>
    <property type="evidence" value="ECO:0007669"/>
    <property type="project" value="TreeGrafter"/>
</dbReference>
<comment type="subcellular location">
    <subcellularLocation>
        <location evidence="1">Nucleus</location>
    </subcellularLocation>
</comment>
<dbReference type="FunFam" id="1.25.40.180:FF:000004">
    <property type="entry name" value="pre-mRNA-splicing factor CWC22 homolog"/>
    <property type="match status" value="1"/>
</dbReference>
<proteinExistence type="inferred from homology"/>
<organism evidence="9 10">
    <name type="scientific">Morella rubra</name>
    <name type="common">Chinese bayberry</name>
    <dbReference type="NCBI Taxonomy" id="262757"/>
    <lineage>
        <taxon>Eukaryota</taxon>
        <taxon>Viridiplantae</taxon>
        <taxon>Streptophyta</taxon>
        <taxon>Embryophyta</taxon>
        <taxon>Tracheophyta</taxon>
        <taxon>Spermatophyta</taxon>
        <taxon>Magnoliopsida</taxon>
        <taxon>eudicotyledons</taxon>
        <taxon>Gunneridae</taxon>
        <taxon>Pentapetalae</taxon>
        <taxon>rosids</taxon>
        <taxon>fabids</taxon>
        <taxon>Fagales</taxon>
        <taxon>Myricaceae</taxon>
        <taxon>Morella</taxon>
    </lineage>
</organism>
<dbReference type="GO" id="GO:0000398">
    <property type="term" value="P:mRNA splicing, via spliceosome"/>
    <property type="evidence" value="ECO:0007669"/>
    <property type="project" value="TreeGrafter"/>
</dbReference>
<evidence type="ECO:0000256" key="7">
    <source>
        <dbReference type="SAM" id="MobiDB-lite"/>
    </source>
</evidence>
<keyword evidence="6" id="KW-0539">Nucleus</keyword>
<dbReference type="OrthoDB" id="1924287at2759"/>
<feature type="region of interest" description="Disordered" evidence="7">
    <location>
        <begin position="524"/>
        <end position="568"/>
    </location>
</feature>
<protein>
    <recommendedName>
        <fullName evidence="8">MI domain-containing protein</fullName>
    </recommendedName>
</protein>
<feature type="compositionally biased region" description="Acidic residues" evidence="7">
    <location>
        <begin position="529"/>
        <end position="560"/>
    </location>
</feature>
<evidence type="ECO:0000313" key="9">
    <source>
        <dbReference type="EMBL" id="KAB1200187.1"/>
    </source>
</evidence>
<dbReference type="Pfam" id="PF02854">
    <property type="entry name" value="MIF4G"/>
    <property type="match status" value="1"/>
</dbReference>
<dbReference type="Proteomes" id="UP000516437">
    <property type="component" value="Unassembled WGS sequence"/>
</dbReference>
<dbReference type="InterPro" id="IPR050781">
    <property type="entry name" value="CWC22_splicing_factor"/>
</dbReference>
<comment type="caution">
    <text evidence="9">The sequence shown here is derived from an EMBL/GenBank/DDBJ whole genome shotgun (WGS) entry which is preliminary data.</text>
</comment>
<keyword evidence="10" id="KW-1185">Reference proteome</keyword>
<dbReference type="SMART" id="SM00543">
    <property type="entry name" value="MIF4G"/>
    <property type="match status" value="1"/>
</dbReference>
<dbReference type="Gene3D" id="1.25.40.180">
    <property type="match status" value="1"/>
</dbReference>
<feature type="region of interest" description="Disordered" evidence="7">
    <location>
        <begin position="777"/>
        <end position="827"/>
    </location>
</feature>
<comment type="similarity">
    <text evidence="2">Belongs to the CWC22 family.</text>
</comment>
<evidence type="ECO:0000259" key="8">
    <source>
        <dbReference type="PROSITE" id="PS51366"/>
    </source>
</evidence>
<keyword evidence="3" id="KW-0507">mRNA processing</keyword>
<gene>
    <name evidence="9" type="ORF">CJ030_MR0G007897</name>
</gene>
<dbReference type="SUPFAM" id="SSF48371">
    <property type="entry name" value="ARM repeat"/>
    <property type="match status" value="1"/>
</dbReference>
<reference evidence="9 10" key="1">
    <citation type="journal article" date="2019" name="Plant Biotechnol. J.">
        <title>The red bayberry genome and genetic basis of sex determination.</title>
        <authorList>
            <person name="Jia H.M."/>
            <person name="Jia H.J."/>
            <person name="Cai Q.L."/>
            <person name="Wang Y."/>
            <person name="Zhao H.B."/>
            <person name="Yang W.F."/>
            <person name="Wang G.Y."/>
            <person name="Li Y.H."/>
            <person name="Zhan D.L."/>
            <person name="Shen Y.T."/>
            <person name="Niu Q.F."/>
            <person name="Chang L."/>
            <person name="Qiu J."/>
            <person name="Zhao L."/>
            <person name="Xie H.B."/>
            <person name="Fu W.Y."/>
            <person name="Jin J."/>
            <person name="Li X.W."/>
            <person name="Jiao Y."/>
            <person name="Zhou C.C."/>
            <person name="Tu T."/>
            <person name="Chai C.Y."/>
            <person name="Gao J.L."/>
            <person name="Fan L.J."/>
            <person name="van de Weg E."/>
            <person name="Wang J.Y."/>
            <person name="Gao Z.S."/>
        </authorList>
    </citation>
    <scope>NUCLEOTIDE SEQUENCE [LARGE SCALE GENOMIC DNA]</scope>
    <source>
        <tissue evidence="9">Leaves</tissue>
    </source>
</reference>
<feature type="compositionally biased region" description="Basic and acidic residues" evidence="7">
    <location>
        <begin position="182"/>
        <end position="229"/>
    </location>
</feature>
<dbReference type="EMBL" id="RXIC02000204">
    <property type="protein sequence ID" value="KAB1200187.1"/>
    <property type="molecule type" value="Genomic_DNA"/>
</dbReference>
<dbReference type="GO" id="GO:0006417">
    <property type="term" value="P:regulation of translation"/>
    <property type="evidence" value="ECO:0007669"/>
    <property type="project" value="UniProtKB-KW"/>
</dbReference>
<accession>A0A6A1UK62</accession>
<name>A0A6A1UK62_9ROSI</name>
<dbReference type="InterPro" id="IPR003890">
    <property type="entry name" value="MIF4G-like_typ-3"/>
</dbReference>
<keyword evidence="4" id="KW-0810">Translation regulation</keyword>
<evidence type="ECO:0000256" key="4">
    <source>
        <dbReference type="ARBA" id="ARBA00022845"/>
    </source>
</evidence>
<evidence type="ECO:0000256" key="2">
    <source>
        <dbReference type="ARBA" id="ARBA00006856"/>
    </source>
</evidence>
<evidence type="ECO:0000256" key="6">
    <source>
        <dbReference type="ARBA" id="ARBA00023242"/>
    </source>
</evidence>
<feature type="domain" description="MI" evidence="8">
    <location>
        <begin position="574"/>
        <end position="690"/>
    </location>
</feature>
<evidence type="ECO:0000256" key="5">
    <source>
        <dbReference type="ARBA" id="ARBA00023187"/>
    </source>
</evidence>
<feature type="region of interest" description="Disordered" evidence="7">
    <location>
        <begin position="1"/>
        <end position="244"/>
    </location>
</feature>
<feature type="compositionally biased region" description="Basic and acidic residues" evidence="7">
    <location>
        <begin position="160"/>
        <end position="174"/>
    </location>
</feature>
<dbReference type="Pfam" id="PF02847">
    <property type="entry name" value="MA3"/>
    <property type="match status" value="1"/>
</dbReference>
<dbReference type="PANTHER" id="PTHR18034:SF3">
    <property type="entry name" value="PRE-MRNA-SPLICING FACTOR CWC22 HOMOLOG"/>
    <property type="match status" value="1"/>
</dbReference>
<dbReference type="SMART" id="SM00544">
    <property type="entry name" value="MA3"/>
    <property type="match status" value="1"/>
</dbReference>
<dbReference type="PANTHER" id="PTHR18034">
    <property type="entry name" value="CELL CYCLE CONTROL PROTEIN CWF22-RELATED"/>
    <property type="match status" value="1"/>
</dbReference>
<dbReference type="InterPro" id="IPR016024">
    <property type="entry name" value="ARM-type_fold"/>
</dbReference>
<dbReference type="GO" id="GO:0003723">
    <property type="term" value="F:RNA binding"/>
    <property type="evidence" value="ECO:0007669"/>
    <property type="project" value="InterPro"/>
</dbReference>